<proteinExistence type="predicted"/>
<dbReference type="AlphaFoldDB" id="A0A7S1AMI8"/>
<dbReference type="InterPro" id="IPR027417">
    <property type="entry name" value="P-loop_NTPase"/>
</dbReference>
<dbReference type="EMBL" id="HBFQ01047251">
    <property type="protein sequence ID" value="CAD8859247.1"/>
    <property type="molecule type" value="Transcribed_RNA"/>
</dbReference>
<dbReference type="Gene3D" id="3.40.50.300">
    <property type="entry name" value="P-loop containing nucleotide triphosphate hydrolases"/>
    <property type="match status" value="1"/>
</dbReference>
<gene>
    <name evidence="1" type="ORF">NSCI0253_LOCUS33601</name>
</gene>
<protein>
    <recommendedName>
        <fullName evidence="2">Sulfotransferase</fullName>
    </recommendedName>
</protein>
<name>A0A7S1AMI8_NOCSC</name>
<organism evidence="1">
    <name type="scientific">Noctiluca scintillans</name>
    <name type="common">Sea sparkle</name>
    <name type="synonym">Red tide dinoflagellate</name>
    <dbReference type="NCBI Taxonomy" id="2966"/>
    <lineage>
        <taxon>Eukaryota</taxon>
        <taxon>Sar</taxon>
        <taxon>Alveolata</taxon>
        <taxon>Dinophyceae</taxon>
        <taxon>Noctilucales</taxon>
        <taxon>Noctilucaceae</taxon>
        <taxon>Noctiluca</taxon>
    </lineage>
</organism>
<evidence type="ECO:0000313" key="1">
    <source>
        <dbReference type="EMBL" id="CAD8859247.1"/>
    </source>
</evidence>
<accession>A0A7S1AMI8</accession>
<evidence type="ECO:0008006" key="2">
    <source>
        <dbReference type="Google" id="ProtNLM"/>
    </source>
</evidence>
<dbReference type="SUPFAM" id="SSF52540">
    <property type="entry name" value="P-loop containing nucleoside triphosphate hydrolases"/>
    <property type="match status" value="1"/>
</dbReference>
<reference evidence="1" key="1">
    <citation type="submission" date="2021-01" db="EMBL/GenBank/DDBJ databases">
        <authorList>
            <person name="Corre E."/>
            <person name="Pelletier E."/>
            <person name="Niang G."/>
            <person name="Scheremetjew M."/>
            <person name="Finn R."/>
            <person name="Kale V."/>
            <person name="Holt S."/>
            <person name="Cochrane G."/>
            <person name="Meng A."/>
            <person name="Brown T."/>
            <person name="Cohen L."/>
        </authorList>
    </citation>
    <scope>NUCLEOTIDE SEQUENCE</scope>
</reference>
<sequence length="313" mass="35640">MKLLTLLPAVMAVQNSEQRLVGLVEYPYSGSTWLRFLLAAAVGLPTCSEYHELQSSCEVLTNTFCPCTDEDLAHLSPRGWSTVKEAARETCNSTPVTRPVEYVRGAQVQVWSGSEPVLVKKTHVRVLQHRCHPLEHPVPASFIYDSFVWLIRHPVDILASTLRISQSEARSVGSHRVEKVNNFYWNMERLRKFFSNPVMVLQYERLCNDTVKSLVSISEFLHLGMLSSVTSDMLYNYPELQCRHAGRRAPRQESYDLLRDQSIDVRSVSVAVAVWERYSETYVCNHNCGSRQQGDPCPNLQARESRVVADSMF</sequence>